<dbReference type="Pfam" id="PF01167">
    <property type="entry name" value="Tub"/>
    <property type="match status" value="1"/>
</dbReference>
<dbReference type="OrthoDB" id="8775810at2759"/>
<evidence type="ECO:0000313" key="4">
    <source>
        <dbReference type="Proteomes" id="UP000323000"/>
    </source>
</evidence>
<dbReference type="EMBL" id="VAHF01000004">
    <property type="protein sequence ID" value="TXG63520.1"/>
    <property type="molecule type" value="Genomic_DNA"/>
</dbReference>
<keyword evidence="4" id="KW-1185">Reference proteome</keyword>
<feature type="domain" description="Tubby C-terminal" evidence="2">
    <location>
        <begin position="87"/>
        <end position="185"/>
    </location>
</feature>
<dbReference type="InterPro" id="IPR025659">
    <property type="entry name" value="Tubby-like_C"/>
</dbReference>
<evidence type="ECO:0000313" key="3">
    <source>
        <dbReference type="EMBL" id="TXG63520.1"/>
    </source>
</evidence>
<dbReference type="AlphaFoldDB" id="A0A5C7I2U4"/>
<accession>A0A5C7I2U4</accession>
<dbReference type="SUPFAM" id="SSF54518">
    <property type="entry name" value="Tubby C-terminal domain-like"/>
    <property type="match status" value="1"/>
</dbReference>
<comment type="similarity">
    <text evidence="1">Belongs to the TUB family.</text>
</comment>
<comment type="caution">
    <text evidence="3">The sequence shown here is derived from an EMBL/GenBank/DDBJ whole genome shotgun (WGS) entry which is preliminary data.</text>
</comment>
<protein>
    <recommendedName>
        <fullName evidence="2">Tubby C-terminal domain-containing protein</fullName>
    </recommendedName>
</protein>
<dbReference type="Gene3D" id="3.20.90.10">
    <property type="entry name" value="Tubby Protein, Chain A"/>
    <property type="match status" value="1"/>
</dbReference>
<dbReference type="PANTHER" id="PTHR16517:SF158">
    <property type="entry name" value="TUBBY-LIKE F-BOX PROTEIN 9"/>
    <property type="match status" value="1"/>
</dbReference>
<dbReference type="PRINTS" id="PR01573">
    <property type="entry name" value="SUPERTUBBY"/>
</dbReference>
<reference evidence="4" key="1">
    <citation type="journal article" date="2019" name="Gigascience">
        <title>De novo genome assembly of the endangered Acer yangbiense, a plant species with extremely small populations endemic to Yunnan Province, China.</title>
        <authorList>
            <person name="Yang J."/>
            <person name="Wariss H.M."/>
            <person name="Tao L."/>
            <person name="Zhang R."/>
            <person name="Yun Q."/>
            <person name="Hollingsworth P."/>
            <person name="Dao Z."/>
            <person name="Luo G."/>
            <person name="Guo H."/>
            <person name="Ma Y."/>
            <person name="Sun W."/>
        </authorList>
    </citation>
    <scope>NUCLEOTIDE SEQUENCE [LARGE SCALE GENOMIC DNA]</scope>
    <source>
        <strain evidence="4">cv. Malutang</strain>
    </source>
</reference>
<evidence type="ECO:0000259" key="2">
    <source>
        <dbReference type="Pfam" id="PF01167"/>
    </source>
</evidence>
<dbReference type="InterPro" id="IPR000007">
    <property type="entry name" value="Tubby_C"/>
</dbReference>
<organism evidence="3 4">
    <name type="scientific">Acer yangbiense</name>
    <dbReference type="NCBI Taxonomy" id="1000413"/>
    <lineage>
        <taxon>Eukaryota</taxon>
        <taxon>Viridiplantae</taxon>
        <taxon>Streptophyta</taxon>
        <taxon>Embryophyta</taxon>
        <taxon>Tracheophyta</taxon>
        <taxon>Spermatophyta</taxon>
        <taxon>Magnoliopsida</taxon>
        <taxon>eudicotyledons</taxon>
        <taxon>Gunneridae</taxon>
        <taxon>Pentapetalae</taxon>
        <taxon>rosids</taxon>
        <taxon>malvids</taxon>
        <taxon>Sapindales</taxon>
        <taxon>Sapindaceae</taxon>
        <taxon>Hippocastanoideae</taxon>
        <taxon>Acereae</taxon>
        <taxon>Acer</taxon>
    </lineage>
</organism>
<proteinExistence type="inferred from homology"/>
<gene>
    <name evidence="3" type="ORF">EZV62_010514</name>
</gene>
<dbReference type="Proteomes" id="UP000323000">
    <property type="component" value="Chromosome 4"/>
</dbReference>
<name>A0A5C7I2U4_9ROSI</name>
<evidence type="ECO:0000256" key="1">
    <source>
        <dbReference type="ARBA" id="ARBA00007129"/>
    </source>
</evidence>
<sequence length="191" mass="21425">MRGEFGSISRKGSDESFGYGMRSSLMVEAFMQSCWANLPPELLRDVLMRIDGSESTWPGVCRSWREIMKEIVKTQKILLLCSLVQGSARKCRRPTCTDYVISLNDDDLSMGSCTYIGKLSLRMLEQQELLNVAQQGWLILNEVSPRVPVGNYPVAHISYELNVLGSRGPRRMQCVMDAIPASSIEPGIFIL</sequence>
<dbReference type="PANTHER" id="PTHR16517">
    <property type="entry name" value="TUBBY-RELATED"/>
    <property type="match status" value="1"/>
</dbReference>